<dbReference type="AlphaFoldDB" id="A0A6S6TWK3"/>
<name>A0A6S6TWK3_9BACT</name>
<reference evidence="1" key="1">
    <citation type="submission" date="2020-01" db="EMBL/GenBank/DDBJ databases">
        <authorList>
            <person name="Meier V. D."/>
            <person name="Meier V D."/>
        </authorList>
    </citation>
    <scope>NUCLEOTIDE SEQUENCE</scope>
    <source>
        <strain evidence="1">HLG_WM_MAG_06</strain>
    </source>
</reference>
<dbReference type="EMBL" id="CACVAP010000092">
    <property type="protein sequence ID" value="CAA6819496.1"/>
    <property type="molecule type" value="Genomic_DNA"/>
</dbReference>
<protein>
    <submittedName>
        <fullName evidence="1">Uncharacterized protein</fullName>
    </submittedName>
</protein>
<accession>A0A6S6TWK3</accession>
<sequence length="48" mass="5584">MLIVMQVLGEEIVDTKLLSTEEQTFIDDLRTFILDRAKKFKEIAKVTL</sequence>
<proteinExistence type="predicted"/>
<gene>
    <name evidence="1" type="ORF">HELGO_WM7906</name>
</gene>
<organism evidence="1">
    <name type="scientific">uncultured Sulfurovum sp</name>
    <dbReference type="NCBI Taxonomy" id="269237"/>
    <lineage>
        <taxon>Bacteria</taxon>
        <taxon>Pseudomonadati</taxon>
        <taxon>Campylobacterota</taxon>
        <taxon>Epsilonproteobacteria</taxon>
        <taxon>Campylobacterales</taxon>
        <taxon>Sulfurovaceae</taxon>
        <taxon>Sulfurovum</taxon>
        <taxon>environmental samples</taxon>
    </lineage>
</organism>
<evidence type="ECO:0000313" key="1">
    <source>
        <dbReference type="EMBL" id="CAA6819496.1"/>
    </source>
</evidence>